<dbReference type="EMBL" id="JAQGLA010000104">
    <property type="protein sequence ID" value="MDA3630518.1"/>
    <property type="molecule type" value="Genomic_DNA"/>
</dbReference>
<evidence type="ECO:0000256" key="1">
    <source>
        <dbReference type="ARBA" id="ARBA00005023"/>
    </source>
</evidence>
<dbReference type="InterPro" id="IPR011059">
    <property type="entry name" value="Metal-dep_hydrolase_composite"/>
</dbReference>
<keyword evidence="13" id="KW-1185">Reference proteome</keyword>
<dbReference type="InterPro" id="IPR005920">
    <property type="entry name" value="HutI"/>
</dbReference>
<dbReference type="Gene3D" id="2.30.40.10">
    <property type="entry name" value="Urease, subunit C, domain 1"/>
    <property type="match status" value="1"/>
</dbReference>
<dbReference type="InterPro" id="IPR013108">
    <property type="entry name" value="Amidohydro_3"/>
</dbReference>
<evidence type="ECO:0000313" key="13">
    <source>
        <dbReference type="Proteomes" id="UP001210380"/>
    </source>
</evidence>
<feature type="domain" description="Amidohydrolase 3" evidence="11">
    <location>
        <begin position="52"/>
        <end position="106"/>
    </location>
</feature>
<dbReference type="Pfam" id="PF07969">
    <property type="entry name" value="Amidohydro_3"/>
    <property type="match status" value="1"/>
</dbReference>
<evidence type="ECO:0000256" key="4">
    <source>
        <dbReference type="ARBA" id="ARBA00022723"/>
    </source>
</evidence>
<organism evidence="12 13">
    <name type="scientific">Saccharopolyspora oryzae</name>
    <dbReference type="NCBI Taxonomy" id="2997343"/>
    <lineage>
        <taxon>Bacteria</taxon>
        <taxon>Bacillati</taxon>
        <taxon>Actinomycetota</taxon>
        <taxon>Actinomycetes</taxon>
        <taxon>Pseudonocardiales</taxon>
        <taxon>Pseudonocardiaceae</taxon>
        <taxon>Saccharopolyspora</taxon>
    </lineage>
</organism>
<keyword evidence="6" id="KW-0369">Histidine metabolism</keyword>
<keyword evidence="4" id="KW-0479">Metal-binding</keyword>
<evidence type="ECO:0000256" key="3">
    <source>
        <dbReference type="ARBA" id="ARBA00022490"/>
    </source>
</evidence>
<sequence length="400" mass="41265">MTEQTQVVDLVITDAAELLTCAPEAPDLIGRLRGGGLAADGGRIVSGYRGRRVIDASGKVVLPGFVDSHTHVVFGGDRAAEYAAKAAGTSPPAGATVGITGTMADTRALSVAELVQQALPRVREMVASGTTTFESKTGYGLSRESEQRLLVANALLAEAADARLVSTYLGGHAIEPGRDPEEWTAEIIAQLPEVAGSAAFNDVYCDDGYFTPAQAERILEAGLAHGLAPKIHLDAYSRTGFAEVAARLGVVSADHLNHTSDAELEVLAEAGAVGVYMPCLDYAVAHPKPLDPARLQRAGMEIALATDVCPGCWTTSMQTAIVMACRTGGMSVAAAIRAATLGGARALGLGDQIGSLTAGREADVLVLDIPSHEHLAYRLSGSTVDSVVRAGAVVGAEGAR</sequence>
<evidence type="ECO:0000256" key="5">
    <source>
        <dbReference type="ARBA" id="ARBA00022801"/>
    </source>
</evidence>
<dbReference type="Gene3D" id="3.20.20.140">
    <property type="entry name" value="Metal-dependent hydrolases"/>
    <property type="match status" value="1"/>
</dbReference>
<comment type="caution">
    <text evidence="12">The sequence shown here is derived from an EMBL/GenBank/DDBJ whole genome shotgun (WGS) entry which is preliminary data.</text>
</comment>
<feature type="domain" description="Amidohydrolase-related" evidence="10">
    <location>
        <begin position="253"/>
        <end position="394"/>
    </location>
</feature>
<dbReference type="PANTHER" id="PTHR42752">
    <property type="entry name" value="IMIDAZOLONEPROPIONASE"/>
    <property type="match status" value="1"/>
</dbReference>
<name>A0ABT4V9A3_9PSEU</name>
<evidence type="ECO:0000256" key="2">
    <source>
        <dbReference type="ARBA" id="ARBA00012864"/>
    </source>
</evidence>
<dbReference type="Pfam" id="PF01979">
    <property type="entry name" value="Amidohydro_1"/>
    <property type="match status" value="1"/>
</dbReference>
<keyword evidence="5 12" id="KW-0378">Hydrolase</keyword>
<keyword evidence="3" id="KW-0963">Cytoplasm</keyword>
<dbReference type="EC" id="3.5.2.7" evidence="2 9"/>
<dbReference type="SUPFAM" id="SSF51338">
    <property type="entry name" value="Composite domain of metallo-dependent hydrolases"/>
    <property type="match status" value="1"/>
</dbReference>
<comment type="pathway">
    <text evidence="1">Amino-acid degradation.</text>
</comment>
<evidence type="ECO:0000259" key="10">
    <source>
        <dbReference type="Pfam" id="PF01979"/>
    </source>
</evidence>
<dbReference type="Proteomes" id="UP001210380">
    <property type="component" value="Unassembled WGS sequence"/>
</dbReference>
<dbReference type="InterPro" id="IPR032466">
    <property type="entry name" value="Metal_Hydrolase"/>
</dbReference>
<dbReference type="NCBIfam" id="TIGR01224">
    <property type="entry name" value="hutI"/>
    <property type="match status" value="1"/>
</dbReference>
<evidence type="ECO:0000256" key="7">
    <source>
        <dbReference type="ARBA" id="ARBA00022833"/>
    </source>
</evidence>
<keyword evidence="8" id="KW-0408">Iron</keyword>
<proteinExistence type="predicted"/>
<dbReference type="PANTHER" id="PTHR42752:SF1">
    <property type="entry name" value="IMIDAZOLONEPROPIONASE-RELATED"/>
    <property type="match status" value="1"/>
</dbReference>
<keyword evidence="7" id="KW-0862">Zinc</keyword>
<evidence type="ECO:0000313" key="12">
    <source>
        <dbReference type="EMBL" id="MDA3630518.1"/>
    </source>
</evidence>
<gene>
    <name evidence="12" type="primary">hutI</name>
    <name evidence="12" type="ORF">OU415_34170</name>
</gene>
<protein>
    <recommendedName>
        <fullName evidence="2 9">Imidazolonepropionase</fullName>
        <ecNumber evidence="2 9">3.5.2.7</ecNumber>
    </recommendedName>
</protein>
<evidence type="ECO:0000256" key="8">
    <source>
        <dbReference type="ARBA" id="ARBA00023004"/>
    </source>
</evidence>
<accession>A0ABT4V9A3</accession>
<evidence type="ECO:0000256" key="9">
    <source>
        <dbReference type="NCBIfam" id="TIGR01224"/>
    </source>
</evidence>
<dbReference type="GO" id="GO:0050480">
    <property type="term" value="F:imidazolonepropionase activity"/>
    <property type="evidence" value="ECO:0007669"/>
    <property type="project" value="UniProtKB-EC"/>
</dbReference>
<dbReference type="RefSeq" id="WP_270953729.1">
    <property type="nucleotide sequence ID" value="NZ_JAQGLA010000104.1"/>
</dbReference>
<evidence type="ECO:0000259" key="11">
    <source>
        <dbReference type="Pfam" id="PF07969"/>
    </source>
</evidence>
<dbReference type="InterPro" id="IPR006680">
    <property type="entry name" value="Amidohydro-rel"/>
</dbReference>
<evidence type="ECO:0000256" key="6">
    <source>
        <dbReference type="ARBA" id="ARBA00022808"/>
    </source>
</evidence>
<dbReference type="SUPFAM" id="SSF51556">
    <property type="entry name" value="Metallo-dependent hydrolases"/>
    <property type="match status" value="1"/>
</dbReference>
<reference evidence="12 13" key="1">
    <citation type="submission" date="2022-11" db="EMBL/GenBank/DDBJ databases">
        <title>Draft genome sequence of Saccharopolyspora sp. WRP15-2 isolated from rhizosphere soils of wild rice in Thailand.</title>
        <authorList>
            <person name="Duangmal K."/>
            <person name="Kammanee S."/>
            <person name="Muangham S."/>
        </authorList>
    </citation>
    <scope>NUCLEOTIDE SEQUENCE [LARGE SCALE GENOMIC DNA]</scope>
    <source>
        <strain evidence="12 13">WRP15-2</strain>
    </source>
</reference>